<name>A0ABY7BIK5_9FIRM</name>
<reference evidence="1" key="1">
    <citation type="submission" date="2022-12" db="EMBL/GenBank/DDBJ databases">
        <authorList>
            <person name="Bing R.G."/>
            <person name="Willard D.J."/>
            <person name="Manesh M.J.H."/>
            <person name="Laemthong T."/>
            <person name="Crosby J.R."/>
            <person name="Kelly R.M."/>
        </authorList>
    </citation>
    <scope>NUCLEOTIDE SEQUENCE</scope>
    <source>
        <strain evidence="1">DSM 8991</strain>
    </source>
</reference>
<dbReference type="RefSeq" id="WP_045166049.1">
    <property type="nucleotide sequence ID" value="NZ_CP113864.1"/>
</dbReference>
<proteinExistence type="predicted"/>
<protein>
    <submittedName>
        <fullName evidence="1">Uncharacterized protein</fullName>
    </submittedName>
</protein>
<gene>
    <name evidence="1" type="ORF">OTJ99_002438</name>
</gene>
<dbReference type="Proteomes" id="UP001164745">
    <property type="component" value="Chromosome"/>
</dbReference>
<evidence type="ECO:0000313" key="2">
    <source>
        <dbReference type="Proteomes" id="UP001164745"/>
    </source>
</evidence>
<accession>A0ABY7BIK5</accession>
<organism evidence="1 2">
    <name type="scientific">Caldicellulosiruptor naganoensis</name>
    <dbReference type="NCBI Taxonomy" id="29324"/>
    <lineage>
        <taxon>Bacteria</taxon>
        <taxon>Bacillati</taxon>
        <taxon>Bacillota</taxon>
        <taxon>Bacillota incertae sedis</taxon>
        <taxon>Caldicellulosiruptorales</taxon>
        <taxon>Caldicellulosiruptoraceae</taxon>
        <taxon>Caldicellulosiruptor</taxon>
    </lineage>
</organism>
<keyword evidence="2" id="KW-1185">Reference proteome</keyword>
<sequence>MAECPNLTGCPFFNDRMANMPAIAQLYKRRYCLGQGEGKESCARWIVAQKLGKEYVPPDLFPNQLERAQQILQQAQNPK</sequence>
<dbReference type="EMBL" id="CP113864">
    <property type="protein sequence ID" value="WAM31545.1"/>
    <property type="molecule type" value="Genomic_DNA"/>
</dbReference>
<evidence type="ECO:0000313" key="1">
    <source>
        <dbReference type="EMBL" id="WAM31545.1"/>
    </source>
</evidence>